<sequence>MKWNTGDSPSKWLIRRVNSQCDASVKWDGDLPELSPVLLKMGANQATLIDRWDRKEEPLIAFAAASFRSSRKKPLSPGSAFENTCTAYCINIFYR</sequence>
<dbReference type="AlphaFoldDB" id="A0A3Q7II09"/>
<accession>A0A3Q7II09</accession>
<proteinExistence type="predicted"/>
<dbReference type="Proteomes" id="UP000004994">
    <property type="component" value="Chromosome 8"/>
</dbReference>
<protein>
    <submittedName>
        <fullName evidence="1">Uncharacterized protein</fullName>
    </submittedName>
</protein>
<evidence type="ECO:0000313" key="1">
    <source>
        <dbReference type="EnsemblPlants" id="Solyc08g048080.1.1.1"/>
    </source>
</evidence>
<organism evidence="1">
    <name type="scientific">Solanum lycopersicum</name>
    <name type="common">Tomato</name>
    <name type="synonym">Lycopersicon esculentum</name>
    <dbReference type="NCBI Taxonomy" id="4081"/>
    <lineage>
        <taxon>Eukaryota</taxon>
        <taxon>Viridiplantae</taxon>
        <taxon>Streptophyta</taxon>
        <taxon>Embryophyta</taxon>
        <taxon>Tracheophyta</taxon>
        <taxon>Spermatophyta</taxon>
        <taxon>Magnoliopsida</taxon>
        <taxon>eudicotyledons</taxon>
        <taxon>Gunneridae</taxon>
        <taxon>Pentapetalae</taxon>
        <taxon>asterids</taxon>
        <taxon>lamiids</taxon>
        <taxon>Solanales</taxon>
        <taxon>Solanaceae</taxon>
        <taxon>Solanoideae</taxon>
        <taxon>Solaneae</taxon>
        <taxon>Solanum</taxon>
        <taxon>Solanum subgen. Lycopersicon</taxon>
    </lineage>
</organism>
<dbReference type="Gramene" id="Solyc08g048080.1.1">
    <property type="protein sequence ID" value="Solyc08g048080.1.1.1"/>
    <property type="gene ID" value="Solyc08g048080.1"/>
</dbReference>
<keyword evidence="2" id="KW-1185">Reference proteome</keyword>
<evidence type="ECO:0000313" key="2">
    <source>
        <dbReference type="Proteomes" id="UP000004994"/>
    </source>
</evidence>
<dbReference type="InParanoid" id="A0A3Q7II09"/>
<dbReference type="PaxDb" id="4081-Solyc08g048080.1.1"/>
<dbReference type="EnsemblPlants" id="Solyc08g048080.1.1">
    <property type="protein sequence ID" value="Solyc08g048080.1.1.1"/>
    <property type="gene ID" value="Solyc08g048080.1"/>
</dbReference>
<name>A0A3Q7II09_SOLLC</name>
<reference evidence="1" key="2">
    <citation type="submission" date="2019-01" db="UniProtKB">
        <authorList>
            <consortium name="EnsemblPlants"/>
        </authorList>
    </citation>
    <scope>IDENTIFICATION</scope>
    <source>
        <strain evidence="1">cv. Heinz 1706</strain>
    </source>
</reference>
<reference evidence="1" key="1">
    <citation type="journal article" date="2012" name="Nature">
        <title>The tomato genome sequence provides insights into fleshy fruit evolution.</title>
        <authorList>
            <consortium name="Tomato Genome Consortium"/>
        </authorList>
    </citation>
    <scope>NUCLEOTIDE SEQUENCE [LARGE SCALE GENOMIC DNA]</scope>
    <source>
        <strain evidence="1">cv. Heinz 1706</strain>
    </source>
</reference>